<accession>A0AAD5JLB0</accession>
<dbReference type="Proteomes" id="UP001064489">
    <property type="component" value="Chromosome 1"/>
</dbReference>
<proteinExistence type="predicted"/>
<evidence type="ECO:0000256" key="9">
    <source>
        <dbReference type="ARBA" id="ARBA00023180"/>
    </source>
</evidence>
<keyword evidence="4 10" id="KW-0732">Signal</keyword>
<dbReference type="SUPFAM" id="SSF52058">
    <property type="entry name" value="L domain-like"/>
    <property type="match status" value="1"/>
</dbReference>
<dbReference type="PANTHER" id="PTHR47986:SF34">
    <property type="entry name" value="RECEPTOR-LIKE KINASE TMK2"/>
    <property type="match status" value="1"/>
</dbReference>
<organism evidence="12 13">
    <name type="scientific">Acer negundo</name>
    <name type="common">Box elder</name>
    <dbReference type="NCBI Taxonomy" id="4023"/>
    <lineage>
        <taxon>Eukaryota</taxon>
        <taxon>Viridiplantae</taxon>
        <taxon>Streptophyta</taxon>
        <taxon>Embryophyta</taxon>
        <taxon>Tracheophyta</taxon>
        <taxon>Spermatophyta</taxon>
        <taxon>Magnoliopsida</taxon>
        <taxon>eudicotyledons</taxon>
        <taxon>Gunneridae</taxon>
        <taxon>Pentapetalae</taxon>
        <taxon>rosids</taxon>
        <taxon>malvids</taxon>
        <taxon>Sapindales</taxon>
        <taxon>Sapindaceae</taxon>
        <taxon>Hippocastanoideae</taxon>
        <taxon>Acereae</taxon>
        <taxon>Acer</taxon>
    </lineage>
</organism>
<gene>
    <name evidence="12" type="ORF">LWI28_016943</name>
</gene>
<comment type="caution">
    <text evidence="12">The sequence shown here is derived from an EMBL/GenBank/DDBJ whole genome shotgun (WGS) entry which is preliminary data.</text>
</comment>
<evidence type="ECO:0000256" key="4">
    <source>
        <dbReference type="ARBA" id="ARBA00022729"/>
    </source>
</evidence>
<evidence type="ECO:0000256" key="2">
    <source>
        <dbReference type="ARBA" id="ARBA00022614"/>
    </source>
</evidence>
<keyword evidence="3" id="KW-0812">Transmembrane</keyword>
<dbReference type="InterPro" id="IPR032675">
    <property type="entry name" value="LRR_dom_sf"/>
</dbReference>
<dbReference type="Gene3D" id="3.80.10.10">
    <property type="entry name" value="Ribonuclease Inhibitor"/>
    <property type="match status" value="3"/>
</dbReference>
<dbReference type="GO" id="GO:0016020">
    <property type="term" value="C:membrane"/>
    <property type="evidence" value="ECO:0007669"/>
    <property type="project" value="UniProtKB-SubCell"/>
</dbReference>
<reference evidence="12" key="1">
    <citation type="journal article" date="2022" name="Plant J.">
        <title>Strategies of tolerance reflected in two North American maple genomes.</title>
        <authorList>
            <person name="McEvoy S.L."/>
            <person name="Sezen U.U."/>
            <person name="Trouern-Trend A."/>
            <person name="McMahon S.M."/>
            <person name="Schaberg P.G."/>
            <person name="Yang J."/>
            <person name="Wegrzyn J.L."/>
            <person name="Swenson N.G."/>
        </authorList>
    </citation>
    <scope>NUCLEOTIDE SEQUENCE</scope>
    <source>
        <strain evidence="12">91603</strain>
    </source>
</reference>
<sequence length="349" mass="38376">MKKLHHVVVCVVLLYVTVVSVESKSCASLDTLSMLAFKASLRNPESLGWSDTDPCKWAHVMCFNNRVTDIQIGSQNPKGTLPPDLNNLTFLKKLEVMQNQLSGSLPILSRLNALQQFLVNENNFSFISLDFFIGSIPDLSRLSNLNYSSLRGNWLSGIVPSSMVNHPKLAIVNLTGNYLQGPTPKFDTTRVEMDMKAGSNSFCLDEPGVACDPRVDLLLSIQEPLAVGYPTILQSAGQEMIRVFRRGPGTISPNFAKFPSSERLLLRNNSLTGTIPNELTTLSNLMWLDVANNSLSGKVLNFRPSVEVDTEGNPNIGKLFGGSGRPSHQGIPSCRCLDRVLHDEEHSGY</sequence>
<comment type="subcellular location">
    <subcellularLocation>
        <location evidence="1">Membrane</location>
        <topology evidence="1">Single-pass membrane protein</topology>
    </subcellularLocation>
</comment>
<keyword evidence="9" id="KW-0325">Glycoprotein</keyword>
<name>A0AAD5JLB0_ACENE</name>
<keyword evidence="13" id="KW-1185">Reference proteome</keyword>
<dbReference type="EMBL" id="JAJSOW010000003">
    <property type="protein sequence ID" value="KAI9195651.1"/>
    <property type="molecule type" value="Genomic_DNA"/>
</dbReference>
<keyword evidence="6" id="KW-1133">Transmembrane helix</keyword>
<keyword evidence="7" id="KW-0472">Membrane</keyword>
<feature type="signal peptide" evidence="10">
    <location>
        <begin position="1"/>
        <end position="23"/>
    </location>
</feature>
<evidence type="ECO:0000256" key="7">
    <source>
        <dbReference type="ARBA" id="ARBA00023136"/>
    </source>
</evidence>
<feature type="chain" id="PRO_5042110309" description="Leucine-rich repeat-containing N-terminal plant-type domain-containing protein" evidence="10">
    <location>
        <begin position="24"/>
        <end position="349"/>
    </location>
</feature>
<evidence type="ECO:0000313" key="12">
    <source>
        <dbReference type="EMBL" id="KAI9195651.1"/>
    </source>
</evidence>
<feature type="domain" description="Leucine-rich repeat-containing N-terminal plant-type" evidence="11">
    <location>
        <begin position="30"/>
        <end position="62"/>
    </location>
</feature>
<evidence type="ECO:0000313" key="13">
    <source>
        <dbReference type="Proteomes" id="UP001064489"/>
    </source>
</evidence>
<dbReference type="AlphaFoldDB" id="A0AAD5JLB0"/>
<evidence type="ECO:0000256" key="10">
    <source>
        <dbReference type="SAM" id="SignalP"/>
    </source>
</evidence>
<dbReference type="InterPro" id="IPR013210">
    <property type="entry name" value="LRR_N_plant-typ"/>
</dbReference>
<dbReference type="FunFam" id="3.80.10.10:FF:000129">
    <property type="entry name" value="Leucine-rich repeat receptor-like kinase"/>
    <property type="match status" value="1"/>
</dbReference>
<dbReference type="PANTHER" id="PTHR47986">
    <property type="entry name" value="OSJNBA0070M12.3 PROTEIN"/>
    <property type="match status" value="1"/>
</dbReference>
<dbReference type="InterPro" id="IPR052422">
    <property type="entry name" value="Auxin_Ser/Thr_Kinase"/>
</dbReference>
<dbReference type="Pfam" id="PF08263">
    <property type="entry name" value="LRRNT_2"/>
    <property type="match status" value="1"/>
</dbReference>
<keyword evidence="8" id="KW-0675">Receptor</keyword>
<evidence type="ECO:0000256" key="3">
    <source>
        <dbReference type="ARBA" id="ARBA00022692"/>
    </source>
</evidence>
<keyword evidence="2" id="KW-0433">Leucine-rich repeat</keyword>
<evidence type="ECO:0000256" key="5">
    <source>
        <dbReference type="ARBA" id="ARBA00022737"/>
    </source>
</evidence>
<evidence type="ECO:0000256" key="1">
    <source>
        <dbReference type="ARBA" id="ARBA00004167"/>
    </source>
</evidence>
<evidence type="ECO:0000259" key="11">
    <source>
        <dbReference type="Pfam" id="PF08263"/>
    </source>
</evidence>
<evidence type="ECO:0000256" key="8">
    <source>
        <dbReference type="ARBA" id="ARBA00023170"/>
    </source>
</evidence>
<keyword evidence="5" id="KW-0677">Repeat</keyword>
<dbReference type="Pfam" id="PF00560">
    <property type="entry name" value="LRR_1"/>
    <property type="match status" value="1"/>
</dbReference>
<reference evidence="12" key="2">
    <citation type="submission" date="2023-02" db="EMBL/GenBank/DDBJ databases">
        <authorList>
            <person name="Swenson N.G."/>
            <person name="Wegrzyn J.L."/>
            <person name="Mcevoy S.L."/>
        </authorList>
    </citation>
    <scope>NUCLEOTIDE SEQUENCE</scope>
    <source>
        <strain evidence="12">91603</strain>
        <tissue evidence="12">Leaf</tissue>
    </source>
</reference>
<evidence type="ECO:0000256" key="6">
    <source>
        <dbReference type="ARBA" id="ARBA00022989"/>
    </source>
</evidence>
<protein>
    <recommendedName>
        <fullName evidence="11">Leucine-rich repeat-containing N-terminal plant-type domain-containing protein</fullName>
    </recommendedName>
</protein>
<dbReference type="InterPro" id="IPR001611">
    <property type="entry name" value="Leu-rich_rpt"/>
</dbReference>